<keyword evidence="10" id="KW-0206">Cytoskeleton</keyword>
<reference evidence="15" key="1">
    <citation type="submission" date="2021-01" db="EMBL/GenBank/DDBJ databases">
        <authorList>
            <person name="Corre E."/>
            <person name="Pelletier E."/>
            <person name="Niang G."/>
            <person name="Scheremetjew M."/>
            <person name="Finn R."/>
            <person name="Kale V."/>
            <person name="Holt S."/>
            <person name="Cochrane G."/>
            <person name="Meng A."/>
            <person name="Brown T."/>
            <person name="Cohen L."/>
        </authorList>
    </citation>
    <scope>NUCLEOTIDE SEQUENCE</scope>
    <source>
        <strain evidence="15">PLY429</strain>
    </source>
</reference>
<protein>
    <recommendedName>
        <fullName evidence="6">ADP-ribosylation factor-like protein 2-binding protein</fullName>
    </recommendedName>
</protein>
<comment type="similarity">
    <text evidence="5">Belongs to the ARL2BP family.</text>
</comment>
<sequence length="350" mass="39528">MAPAVDVPHVLKVIDEVVNQPSFVTTCKDFVHKHCDVFTDDLENRLEYTPIHDEYVSVVEEHIAAQLAEKLGADFDMEAFMEALTEYMNNGQNLDDGAASTIDFLEGFGDFETFKSMMLVAKKDKNSAGDTSLQHAHKGTAFSPEHEKIITEAREFCAELVDSSDAAHWKAIVDKPWVKVEKRSKPGSPEFMRCSVALDMDLPSAVDMVCNFTKERNNWDEFMSDCETVKEMNGPDDTIVKIGFKMPLLPTRVQHSRLLITKDFPKAGETSYMYLDWDEKTNQLAPAKQSIGNGVVQAHPSDPNKVLYTSTHMMSSSFIPSFLAGWMMATFFPRVMFNNCLKYKKYKGLK</sequence>
<dbReference type="PANTHER" id="PTHR15487:SF4">
    <property type="entry name" value="ADP-RIBOSYLATION FACTOR-LIKE PROTEIN 2-BINDING PROTEIN"/>
    <property type="match status" value="1"/>
</dbReference>
<dbReference type="PANTHER" id="PTHR15487">
    <property type="entry name" value="ADP-RIBOSYLATION FACTOR-LIKE PROTEIN 2-BINDING PROTEIN"/>
    <property type="match status" value="1"/>
</dbReference>
<evidence type="ECO:0000256" key="11">
    <source>
        <dbReference type="ARBA" id="ARBA00023242"/>
    </source>
</evidence>
<evidence type="ECO:0000256" key="1">
    <source>
        <dbReference type="ARBA" id="ARBA00004120"/>
    </source>
</evidence>
<evidence type="ECO:0000256" key="3">
    <source>
        <dbReference type="ARBA" id="ARBA00004300"/>
    </source>
</evidence>
<evidence type="ECO:0000256" key="8">
    <source>
        <dbReference type="ARBA" id="ARBA00023069"/>
    </source>
</evidence>
<evidence type="ECO:0000256" key="2">
    <source>
        <dbReference type="ARBA" id="ARBA00004123"/>
    </source>
</evidence>
<comment type="subcellular location">
    <subcellularLocation>
        <location evidence="1">Cytoplasm</location>
        <location evidence="1">Cytoskeleton</location>
        <location evidence="1">Cilium basal body</location>
    </subcellularLocation>
    <subcellularLocation>
        <location evidence="3">Cytoplasm</location>
        <location evidence="3">Cytoskeleton</location>
        <location evidence="3">Microtubule organizing center</location>
        <location evidence="3">Centrosome</location>
    </subcellularLocation>
    <subcellularLocation>
        <location evidence="4">Mitochondrion intermembrane space</location>
    </subcellularLocation>
    <subcellularLocation>
        <location evidence="2">Nucleus</location>
    </subcellularLocation>
</comment>
<feature type="transmembrane region" description="Helical" evidence="13">
    <location>
        <begin position="318"/>
        <end position="337"/>
    </location>
</feature>
<accession>A0A7S1SZ46</accession>
<evidence type="ECO:0000256" key="7">
    <source>
        <dbReference type="ARBA" id="ARBA00022490"/>
    </source>
</evidence>
<dbReference type="GO" id="GO:0005758">
    <property type="term" value="C:mitochondrial intermembrane space"/>
    <property type="evidence" value="ECO:0007669"/>
    <property type="project" value="UniProtKB-SubCell"/>
</dbReference>
<dbReference type="InterPro" id="IPR038849">
    <property type="entry name" value="ARL2BP"/>
</dbReference>
<evidence type="ECO:0000259" key="14">
    <source>
        <dbReference type="Pfam" id="PF11527"/>
    </source>
</evidence>
<dbReference type="EMBL" id="HBGG01029049">
    <property type="protein sequence ID" value="CAD9212806.1"/>
    <property type="molecule type" value="Transcribed_RNA"/>
</dbReference>
<dbReference type="Gene3D" id="3.30.530.20">
    <property type="match status" value="1"/>
</dbReference>
<dbReference type="InterPro" id="IPR023393">
    <property type="entry name" value="START-like_dom_sf"/>
</dbReference>
<evidence type="ECO:0000256" key="12">
    <source>
        <dbReference type="ARBA" id="ARBA00023273"/>
    </source>
</evidence>
<feature type="domain" description="BART" evidence="14">
    <location>
        <begin position="10"/>
        <end position="125"/>
    </location>
</feature>
<evidence type="ECO:0000313" key="15">
    <source>
        <dbReference type="EMBL" id="CAD9212806.1"/>
    </source>
</evidence>
<dbReference type="SUPFAM" id="SSF55961">
    <property type="entry name" value="Bet v1-like"/>
    <property type="match status" value="1"/>
</dbReference>
<keyword evidence="7" id="KW-0963">Cytoplasm</keyword>
<dbReference type="InterPro" id="IPR042541">
    <property type="entry name" value="BART_sf"/>
</dbReference>
<keyword evidence="13" id="KW-0472">Membrane</keyword>
<dbReference type="GO" id="GO:0005634">
    <property type="term" value="C:nucleus"/>
    <property type="evidence" value="ECO:0007669"/>
    <property type="project" value="UniProtKB-SubCell"/>
</dbReference>
<keyword evidence="13" id="KW-1133">Transmembrane helix</keyword>
<keyword evidence="9" id="KW-0496">Mitochondrion</keyword>
<dbReference type="GO" id="GO:0051457">
    <property type="term" value="P:maintenance of protein location in nucleus"/>
    <property type="evidence" value="ECO:0007669"/>
    <property type="project" value="TreeGrafter"/>
</dbReference>
<dbReference type="AlphaFoldDB" id="A0A7S1SZ46"/>
<evidence type="ECO:0000256" key="10">
    <source>
        <dbReference type="ARBA" id="ARBA00023212"/>
    </source>
</evidence>
<evidence type="ECO:0000256" key="9">
    <source>
        <dbReference type="ARBA" id="ARBA00023128"/>
    </source>
</evidence>
<evidence type="ECO:0000256" key="5">
    <source>
        <dbReference type="ARBA" id="ARBA00009880"/>
    </source>
</evidence>
<evidence type="ECO:0000256" key="13">
    <source>
        <dbReference type="SAM" id="Phobius"/>
    </source>
</evidence>
<proteinExistence type="inferred from homology"/>
<dbReference type="Pfam" id="PF11527">
    <property type="entry name" value="ARL2_Bind_BART"/>
    <property type="match status" value="1"/>
</dbReference>
<dbReference type="InterPro" id="IPR023379">
    <property type="entry name" value="BART_dom"/>
</dbReference>
<keyword evidence="11" id="KW-0539">Nucleus</keyword>
<keyword evidence="8" id="KW-0969">Cilium</keyword>
<gene>
    <name evidence="15" type="ORF">TCHU04912_LOCUS15045</name>
</gene>
<keyword evidence="12" id="KW-0966">Cell projection</keyword>
<organism evidence="15">
    <name type="scientific">Tetraselmis chuii</name>
    <dbReference type="NCBI Taxonomy" id="63592"/>
    <lineage>
        <taxon>Eukaryota</taxon>
        <taxon>Viridiplantae</taxon>
        <taxon>Chlorophyta</taxon>
        <taxon>core chlorophytes</taxon>
        <taxon>Chlorodendrophyceae</taxon>
        <taxon>Chlorodendrales</taxon>
        <taxon>Chlorodendraceae</taxon>
        <taxon>Tetraselmis</taxon>
    </lineage>
</organism>
<evidence type="ECO:0000256" key="6">
    <source>
        <dbReference type="ARBA" id="ARBA00014849"/>
    </source>
</evidence>
<evidence type="ECO:0000256" key="4">
    <source>
        <dbReference type="ARBA" id="ARBA00004569"/>
    </source>
</evidence>
<dbReference type="Gene3D" id="1.20.1520.10">
    <property type="entry name" value="ADP-ribosylation factor-like 2-binding protein, domain"/>
    <property type="match status" value="1"/>
</dbReference>
<name>A0A7S1SZ46_9CHLO</name>
<keyword evidence="13" id="KW-0812">Transmembrane</keyword>